<comment type="caution">
    <text evidence="1">The sequence shown here is derived from an EMBL/GenBank/DDBJ whole genome shotgun (WGS) entry which is preliminary data.</text>
</comment>
<proteinExistence type="predicted"/>
<dbReference type="Proteomes" id="UP000548673">
    <property type="component" value="Unassembled WGS sequence"/>
</dbReference>
<name>A0A853HCN2_CROSK</name>
<dbReference type="EMBL" id="JABTXY010000027">
    <property type="protein sequence ID" value="NYV44335.1"/>
    <property type="molecule type" value="Genomic_DNA"/>
</dbReference>
<organism evidence="1 2">
    <name type="scientific">Cronobacter sakazakii</name>
    <name type="common">Enterobacter sakazakii</name>
    <dbReference type="NCBI Taxonomy" id="28141"/>
    <lineage>
        <taxon>Bacteria</taxon>
        <taxon>Pseudomonadati</taxon>
        <taxon>Pseudomonadota</taxon>
        <taxon>Gammaproteobacteria</taxon>
        <taxon>Enterobacterales</taxon>
        <taxon>Enterobacteriaceae</taxon>
        <taxon>Cronobacter</taxon>
    </lineage>
</organism>
<dbReference type="AlphaFoldDB" id="A0A853HCN2"/>
<accession>A0A853HCN2</accession>
<dbReference type="RefSeq" id="WP_106108011.1">
    <property type="nucleotide sequence ID" value="NZ_JABTXY010000027.1"/>
</dbReference>
<protein>
    <submittedName>
        <fullName evidence="1">Uncharacterized protein</fullName>
    </submittedName>
</protein>
<sequence length="66" mass="7129">MKQFRTFATCLDGAGASIPVTWYGEAETPDIAVQCMRDEAHGNGWSVGAIICVQQRKISKGVEVAE</sequence>
<evidence type="ECO:0000313" key="1">
    <source>
        <dbReference type="EMBL" id="NYV44335.1"/>
    </source>
</evidence>
<evidence type="ECO:0000313" key="2">
    <source>
        <dbReference type="Proteomes" id="UP000548673"/>
    </source>
</evidence>
<reference evidence="1 2" key="1">
    <citation type="submission" date="2020-05" db="EMBL/GenBank/DDBJ databases">
        <title>The draft genome of Cronobacter sakazakii strain 145005.</title>
        <authorList>
            <person name="Yang J."/>
            <person name="Liu L."/>
            <person name="Feng Y."/>
            <person name="Zong Z."/>
        </authorList>
    </citation>
    <scope>NUCLEOTIDE SEQUENCE [LARGE SCALE GENOMIC DNA]</scope>
    <source>
        <strain evidence="1 2">145005</strain>
    </source>
</reference>
<gene>
    <name evidence="1" type="ORF">HRR37_18645</name>
</gene>